<name>A0A2N5T8F6_9BASI</name>
<dbReference type="Proteomes" id="UP000235388">
    <property type="component" value="Unassembled WGS sequence"/>
</dbReference>
<comment type="caution">
    <text evidence="2">The sequence shown here is derived from an EMBL/GenBank/DDBJ whole genome shotgun (WGS) entry which is preliminary data.</text>
</comment>
<evidence type="ECO:0000256" key="1">
    <source>
        <dbReference type="SAM" id="MobiDB-lite"/>
    </source>
</evidence>
<feature type="region of interest" description="Disordered" evidence="1">
    <location>
        <begin position="89"/>
        <end position="115"/>
    </location>
</feature>
<feature type="region of interest" description="Disordered" evidence="1">
    <location>
        <begin position="1"/>
        <end position="37"/>
    </location>
</feature>
<feature type="region of interest" description="Disordered" evidence="1">
    <location>
        <begin position="279"/>
        <end position="316"/>
    </location>
</feature>
<feature type="compositionally biased region" description="Polar residues" evidence="1">
    <location>
        <begin position="89"/>
        <end position="100"/>
    </location>
</feature>
<accession>A0A2N5T8F6</accession>
<dbReference type="OrthoDB" id="10656657at2759"/>
<organism evidence="2 3">
    <name type="scientific">Puccinia coronata f. sp. avenae</name>
    <dbReference type="NCBI Taxonomy" id="200324"/>
    <lineage>
        <taxon>Eukaryota</taxon>
        <taxon>Fungi</taxon>
        <taxon>Dikarya</taxon>
        <taxon>Basidiomycota</taxon>
        <taxon>Pucciniomycotina</taxon>
        <taxon>Pucciniomycetes</taxon>
        <taxon>Pucciniales</taxon>
        <taxon>Pucciniaceae</taxon>
        <taxon>Puccinia</taxon>
    </lineage>
</organism>
<feature type="compositionally biased region" description="Basic residues" evidence="1">
    <location>
        <begin position="10"/>
        <end position="22"/>
    </location>
</feature>
<proteinExistence type="predicted"/>
<dbReference type="PANTHER" id="PTHR35871">
    <property type="entry name" value="EXPRESSED PROTEIN"/>
    <property type="match status" value="1"/>
</dbReference>
<gene>
    <name evidence="2" type="ORF">PCANC_02898</name>
</gene>
<sequence>MAVSKAVKGQQRRRRRELKMKKTSTVPKQTKPRKKVAPTFVVISNSKDNEIECLNPVKSNNDIVLLDSDPQEQYDLSCNVADNIDFNPSQCDLPGNSSDHGNLDPSDLPGNSESKDRTFDLYNHEIEQRNHANDLIQYMQALFDDNTSDKESETNDNPLQKMWSIFYGPSFSVEPELPKRILKSGKSSYDHPVPSKDPSSKKLFPRSLPRQTKHDQKKRQLAALSPKNIMANFLAQKSSTQEASSMVIDPALDQAHPPSSEVPSKTEQQLNYIQSRYLSAPKPLNPNSQAEMAQSKAIKAQAQWDEPTVGRYAKLR</sequence>
<protein>
    <submittedName>
        <fullName evidence="2">Uncharacterized protein</fullName>
    </submittedName>
</protein>
<dbReference type="EMBL" id="PGCJ01000780">
    <property type="protein sequence ID" value="PLW21740.1"/>
    <property type="molecule type" value="Genomic_DNA"/>
</dbReference>
<dbReference type="AlphaFoldDB" id="A0A2N5T8F6"/>
<dbReference type="PANTHER" id="PTHR35871:SF1">
    <property type="entry name" value="CXC1-LIKE CYSTEINE CLUSTER ASSOCIATED WITH KDZ TRANSPOSASES DOMAIN-CONTAINING PROTEIN"/>
    <property type="match status" value="1"/>
</dbReference>
<reference evidence="2 3" key="1">
    <citation type="submission" date="2017-11" db="EMBL/GenBank/DDBJ databases">
        <title>De novo assembly and phasing of dikaryotic genomes from two isolates of Puccinia coronata f. sp. avenae, the causal agent of oat crown rust.</title>
        <authorList>
            <person name="Miller M.E."/>
            <person name="Zhang Y."/>
            <person name="Omidvar V."/>
            <person name="Sperschneider J."/>
            <person name="Schwessinger B."/>
            <person name="Raley C."/>
            <person name="Palmer J.M."/>
            <person name="Garnica D."/>
            <person name="Upadhyaya N."/>
            <person name="Rathjen J."/>
            <person name="Taylor J.M."/>
            <person name="Park R.F."/>
            <person name="Dodds P.N."/>
            <person name="Hirsch C.D."/>
            <person name="Kianian S.F."/>
            <person name="Figueroa M."/>
        </authorList>
    </citation>
    <scope>NUCLEOTIDE SEQUENCE [LARGE SCALE GENOMIC DNA]</scope>
    <source>
        <strain evidence="2">12NC29</strain>
    </source>
</reference>
<feature type="region of interest" description="Disordered" evidence="1">
    <location>
        <begin position="183"/>
        <end position="220"/>
    </location>
</feature>
<keyword evidence="3" id="KW-1185">Reference proteome</keyword>
<evidence type="ECO:0000313" key="3">
    <source>
        <dbReference type="Proteomes" id="UP000235388"/>
    </source>
</evidence>
<evidence type="ECO:0000313" key="2">
    <source>
        <dbReference type="EMBL" id="PLW21740.1"/>
    </source>
</evidence>